<name>A0A2P4ZAT2_9HYPO</name>
<dbReference type="EMBL" id="JPDN02000050">
    <property type="protein sequence ID" value="PON21414.1"/>
    <property type="molecule type" value="Genomic_DNA"/>
</dbReference>
<keyword evidence="3" id="KW-1185">Reference proteome</keyword>
<proteinExistence type="predicted"/>
<evidence type="ECO:0000313" key="2">
    <source>
        <dbReference type="EMBL" id="PON21414.1"/>
    </source>
</evidence>
<gene>
    <name evidence="2" type="ORF">TGAM01_v209715</name>
</gene>
<reference evidence="2 3" key="1">
    <citation type="journal article" date="2016" name="Genome Announc.">
        <title>Draft Whole-Genome Sequence of Trichoderma gamsii T6085, a Promising Biocontrol Agent of Fusarium Head Blight on Wheat.</title>
        <authorList>
            <person name="Baroncelli R."/>
            <person name="Zapparata A."/>
            <person name="Piaggeschi G."/>
            <person name="Sarrocco S."/>
            <person name="Vannacci G."/>
        </authorList>
    </citation>
    <scope>NUCLEOTIDE SEQUENCE [LARGE SCALE GENOMIC DNA]</scope>
    <source>
        <strain evidence="2 3">T6085</strain>
    </source>
</reference>
<organism evidence="2 3">
    <name type="scientific">Trichoderma gamsii</name>
    <dbReference type="NCBI Taxonomy" id="398673"/>
    <lineage>
        <taxon>Eukaryota</taxon>
        <taxon>Fungi</taxon>
        <taxon>Dikarya</taxon>
        <taxon>Ascomycota</taxon>
        <taxon>Pezizomycotina</taxon>
        <taxon>Sordariomycetes</taxon>
        <taxon>Hypocreomycetidae</taxon>
        <taxon>Hypocreales</taxon>
        <taxon>Hypocreaceae</taxon>
        <taxon>Trichoderma</taxon>
    </lineage>
</organism>
<feature type="compositionally biased region" description="Low complexity" evidence="1">
    <location>
        <begin position="117"/>
        <end position="127"/>
    </location>
</feature>
<dbReference type="GeneID" id="29987737"/>
<feature type="region of interest" description="Disordered" evidence="1">
    <location>
        <begin position="100"/>
        <end position="133"/>
    </location>
</feature>
<accession>A0A2P4ZAT2</accession>
<dbReference type="RefSeq" id="XP_018659139.1">
    <property type="nucleotide sequence ID" value="XM_018807654.1"/>
</dbReference>
<dbReference type="AlphaFoldDB" id="A0A2P4ZAT2"/>
<protein>
    <submittedName>
        <fullName evidence="2">Uncharacterized protein</fullName>
    </submittedName>
</protein>
<sequence length="193" mass="21087">MLIRRMLITASAPHSAETPSPSQCRTVSTHHVKPGHESIQGPIWPFAMARNRLGLPDASLQKRSSTNAQACLEAALWELGEQPLRHRRALYHLAPQRFDTPSPALSGLGRPDKIPKAPSARASTSTARQRRVESPRIASFDHFTVCFTSAAARTGPAQGQGLHPPASLGRAMPTPNWRAGQRSHLNNMLTIFL</sequence>
<evidence type="ECO:0000313" key="3">
    <source>
        <dbReference type="Proteomes" id="UP000054821"/>
    </source>
</evidence>
<comment type="caution">
    <text evidence="2">The sequence shown here is derived from an EMBL/GenBank/DDBJ whole genome shotgun (WGS) entry which is preliminary data.</text>
</comment>
<dbReference type="Proteomes" id="UP000054821">
    <property type="component" value="Unassembled WGS sequence"/>
</dbReference>
<evidence type="ECO:0000256" key="1">
    <source>
        <dbReference type="SAM" id="MobiDB-lite"/>
    </source>
</evidence>